<evidence type="ECO:0000313" key="3">
    <source>
        <dbReference type="Proteomes" id="UP000027586"/>
    </source>
</evidence>
<protein>
    <submittedName>
        <fullName evidence="2">Uncharacterized protein</fullName>
    </submittedName>
</protein>
<sequence>MVAIVLAFVAFMASVALAADVVRIDEPTDNAQLPSNTEISFKYTVIGAQAAGITDAYYPNSLTVDFEWVQNGNESNVLRFNAASSLETTSAPAGVSDKQYEATWKTPNCHFFTRYNPSEYTFSLLFTPVYPELTPNMTAPGPEQQAMSVPVSINVNNGTFPRC</sequence>
<feature type="chain" id="PRO_5001652693" evidence="1">
    <location>
        <begin position="19"/>
        <end position="163"/>
    </location>
</feature>
<dbReference type="EMBL" id="CBTN010000016">
    <property type="protein sequence ID" value="CDH53227.1"/>
    <property type="molecule type" value="Genomic_DNA"/>
</dbReference>
<name>A0A068RUC9_9FUNG</name>
<organism evidence="2 3">
    <name type="scientific">Lichtheimia corymbifera JMRC:FSU:9682</name>
    <dbReference type="NCBI Taxonomy" id="1263082"/>
    <lineage>
        <taxon>Eukaryota</taxon>
        <taxon>Fungi</taxon>
        <taxon>Fungi incertae sedis</taxon>
        <taxon>Mucoromycota</taxon>
        <taxon>Mucoromycotina</taxon>
        <taxon>Mucoromycetes</taxon>
        <taxon>Mucorales</taxon>
        <taxon>Lichtheimiaceae</taxon>
        <taxon>Lichtheimia</taxon>
    </lineage>
</organism>
<dbReference type="OrthoDB" id="2357290at2759"/>
<accession>A0A068RUC9</accession>
<dbReference type="VEuPathDB" id="FungiDB:LCOR_04605.1"/>
<comment type="caution">
    <text evidence="2">The sequence shown here is derived from an EMBL/GenBank/DDBJ whole genome shotgun (WGS) entry which is preliminary data.</text>
</comment>
<gene>
    <name evidence="2" type="ORF">LCOR_04605.1</name>
</gene>
<dbReference type="Proteomes" id="UP000027586">
    <property type="component" value="Unassembled WGS sequence"/>
</dbReference>
<dbReference type="AlphaFoldDB" id="A0A068RUC9"/>
<keyword evidence="1" id="KW-0732">Signal</keyword>
<evidence type="ECO:0000256" key="1">
    <source>
        <dbReference type="SAM" id="SignalP"/>
    </source>
</evidence>
<proteinExistence type="predicted"/>
<reference evidence="2" key="1">
    <citation type="submission" date="2013-08" db="EMBL/GenBank/DDBJ databases">
        <title>Gene expansion shapes genome architecture in the human pathogen Lichtheimia corymbifera: an evolutionary genomics analysis in the ancient terrestrial Mucorales (Mucoromycotina).</title>
        <authorList>
            <person name="Schwartze V.U."/>
            <person name="Winter S."/>
            <person name="Shelest E."/>
            <person name="Marcet-Houben M."/>
            <person name="Horn F."/>
            <person name="Wehner S."/>
            <person name="Hoffmann K."/>
            <person name="Riege K."/>
            <person name="Sammeth M."/>
            <person name="Nowrousian M."/>
            <person name="Valiante V."/>
            <person name="Linde J."/>
            <person name="Jacobsen I.D."/>
            <person name="Marz M."/>
            <person name="Brakhage A.A."/>
            <person name="Gabaldon T."/>
            <person name="Bocker S."/>
            <person name="Voigt K."/>
        </authorList>
    </citation>
    <scope>NUCLEOTIDE SEQUENCE [LARGE SCALE GENOMIC DNA]</scope>
    <source>
        <strain evidence="2">FSU 9682</strain>
    </source>
</reference>
<feature type="signal peptide" evidence="1">
    <location>
        <begin position="1"/>
        <end position="18"/>
    </location>
</feature>
<keyword evidence="3" id="KW-1185">Reference proteome</keyword>
<evidence type="ECO:0000313" key="2">
    <source>
        <dbReference type="EMBL" id="CDH53227.1"/>
    </source>
</evidence>